<proteinExistence type="predicted"/>
<keyword evidence="2" id="KW-1185">Reference proteome</keyword>
<name>A0A9D4BXH0_DREPO</name>
<evidence type="ECO:0000313" key="2">
    <source>
        <dbReference type="Proteomes" id="UP000828390"/>
    </source>
</evidence>
<dbReference type="AlphaFoldDB" id="A0A9D4BXH0"/>
<sequence>MQLLELAIRKSPTALMPFSQRHVTPSVSITILTYGDVSAYVSVLASDVNALANK</sequence>
<reference evidence="1" key="1">
    <citation type="journal article" date="2019" name="bioRxiv">
        <title>The Genome of the Zebra Mussel, Dreissena polymorpha: A Resource for Invasive Species Research.</title>
        <authorList>
            <person name="McCartney M.A."/>
            <person name="Auch B."/>
            <person name="Kono T."/>
            <person name="Mallez S."/>
            <person name="Zhang Y."/>
            <person name="Obille A."/>
            <person name="Becker A."/>
            <person name="Abrahante J.E."/>
            <person name="Garbe J."/>
            <person name="Badalamenti J.P."/>
            <person name="Herman A."/>
            <person name="Mangelson H."/>
            <person name="Liachko I."/>
            <person name="Sullivan S."/>
            <person name="Sone E.D."/>
            <person name="Koren S."/>
            <person name="Silverstein K.A.T."/>
            <person name="Beckman K.B."/>
            <person name="Gohl D.M."/>
        </authorList>
    </citation>
    <scope>NUCLEOTIDE SEQUENCE</scope>
    <source>
        <strain evidence="1">Duluth1</strain>
        <tissue evidence="1">Whole animal</tissue>
    </source>
</reference>
<protein>
    <submittedName>
        <fullName evidence="1">Uncharacterized protein</fullName>
    </submittedName>
</protein>
<dbReference type="EMBL" id="JAIWYP010000014">
    <property type="protein sequence ID" value="KAH3712413.1"/>
    <property type="molecule type" value="Genomic_DNA"/>
</dbReference>
<organism evidence="1 2">
    <name type="scientific">Dreissena polymorpha</name>
    <name type="common">Zebra mussel</name>
    <name type="synonym">Mytilus polymorpha</name>
    <dbReference type="NCBI Taxonomy" id="45954"/>
    <lineage>
        <taxon>Eukaryota</taxon>
        <taxon>Metazoa</taxon>
        <taxon>Spiralia</taxon>
        <taxon>Lophotrochozoa</taxon>
        <taxon>Mollusca</taxon>
        <taxon>Bivalvia</taxon>
        <taxon>Autobranchia</taxon>
        <taxon>Heteroconchia</taxon>
        <taxon>Euheterodonta</taxon>
        <taxon>Imparidentia</taxon>
        <taxon>Neoheterodontei</taxon>
        <taxon>Myida</taxon>
        <taxon>Dreissenoidea</taxon>
        <taxon>Dreissenidae</taxon>
        <taxon>Dreissena</taxon>
    </lineage>
</organism>
<gene>
    <name evidence="1" type="ORF">DPMN_072113</name>
</gene>
<dbReference type="Proteomes" id="UP000828390">
    <property type="component" value="Unassembled WGS sequence"/>
</dbReference>
<comment type="caution">
    <text evidence="1">The sequence shown here is derived from an EMBL/GenBank/DDBJ whole genome shotgun (WGS) entry which is preliminary data.</text>
</comment>
<accession>A0A9D4BXH0</accession>
<reference evidence="1" key="2">
    <citation type="submission" date="2020-11" db="EMBL/GenBank/DDBJ databases">
        <authorList>
            <person name="McCartney M.A."/>
            <person name="Auch B."/>
            <person name="Kono T."/>
            <person name="Mallez S."/>
            <person name="Becker A."/>
            <person name="Gohl D.M."/>
            <person name="Silverstein K.A.T."/>
            <person name="Koren S."/>
            <person name="Bechman K.B."/>
            <person name="Herman A."/>
            <person name="Abrahante J.E."/>
            <person name="Garbe J."/>
        </authorList>
    </citation>
    <scope>NUCLEOTIDE SEQUENCE</scope>
    <source>
        <strain evidence="1">Duluth1</strain>
        <tissue evidence="1">Whole animal</tissue>
    </source>
</reference>
<evidence type="ECO:0000313" key="1">
    <source>
        <dbReference type="EMBL" id="KAH3712413.1"/>
    </source>
</evidence>